<feature type="domain" description="PAS" evidence="7">
    <location>
        <begin position="778"/>
        <end position="828"/>
    </location>
</feature>
<dbReference type="PROSITE" id="PS50109">
    <property type="entry name" value="HIS_KIN"/>
    <property type="match status" value="1"/>
</dbReference>
<feature type="domain" description="PAC" evidence="8">
    <location>
        <begin position="598"/>
        <end position="651"/>
    </location>
</feature>
<evidence type="ECO:0000256" key="5">
    <source>
        <dbReference type="ARBA" id="ARBA00022777"/>
    </source>
</evidence>
<organism evidence="9 10">
    <name type="scientific">Paraflavisolibacter caeni</name>
    <dbReference type="NCBI Taxonomy" id="2982496"/>
    <lineage>
        <taxon>Bacteria</taxon>
        <taxon>Pseudomonadati</taxon>
        <taxon>Bacteroidota</taxon>
        <taxon>Chitinophagia</taxon>
        <taxon>Chitinophagales</taxon>
        <taxon>Chitinophagaceae</taxon>
        <taxon>Paraflavisolibacter</taxon>
    </lineage>
</organism>
<dbReference type="SMART" id="SM00091">
    <property type="entry name" value="PAS"/>
    <property type="match status" value="6"/>
</dbReference>
<feature type="domain" description="PAC" evidence="8">
    <location>
        <begin position="858"/>
        <end position="911"/>
    </location>
</feature>
<dbReference type="SUPFAM" id="SSF55785">
    <property type="entry name" value="PYP-like sensor domain (PAS domain)"/>
    <property type="match status" value="7"/>
</dbReference>
<evidence type="ECO:0000256" key="4">
    <source>
        <dbReference type="ARBA" id="ARBA00022679"/>
    </source>
</evidence>
<evidence type="ECO:0000259" key="7">
    <source>
        <dbReference type="PROSITE" id="PS50112"/>
    </source>
</evidence>
<feature type="domain" description="PAC" evidence="8">
    <location>
        <begin position="477"/>
        <end position="529"/>
    </location>
</feature>
<name>A0A9X2XXX2_9BACT</name>
<reference evidence="9" key="1">
    <citation type="submission" date="2022-09" db="EMBL/GenBank/DDBJ databases">
        <authorList>
            <person name="Yuan C."/>
            <person name="Ke Z."/>
        </authorList>
    </citation>
    <scope>NUCLEOTIDE SEQUENCE</scope>
    <source>
        <strain evidence="9">LB-8</strain>
    </source>
</reference>
<evidence type="ECO:0000256" key="1">
    <source>
        <dbReference type="ARBA" id="ARBA00000085"/>
    </source>
</evidence>
<dbReference type="CDD" id="cd00130">
    <property type="entry name" value="PAS"/>
    <property type="match status" value="4"/>
</dbReference>
<dbReference type="InterPro" id="IPR003594">
    <property type="entry name" value="HATPase_dom"/>
</dbReference>
<proteinExistence type="predicted"/>
<dbReference type="InterPro" id="IPR011712">
    <property type="entry name" value="Sig_transdc_His_kin_sub3_dim/P"/>
</dbReference>
<dbReference type="EMBL" id="JAOTIF010000014">
    <property type="protein sequence ID" value="MCU7550722.1"/>
    <property type="molecule type" value="Genomic_DNA"/>
</dbReference>
<feature type="domain" description="PAS" evidence="7">
    <location>
        <begin position="652"/>
        <end position="722"/>
    </location>
</feature>
<dbReference type="InterPro" id="IPR000014">
    <property type="entry name" value="PAS"/>
</dbReference>
<dbReference type="EC" id="2.7.13.3" evidence="2"/>
<dbReference type="InterPro" id="IPR036890">
    <property type="entry name" value="HATPase_C_sf"/>
</dbReference>
<dbReference type="RefSeq" id="WP_279298160.1">
    <property type="nucleotide sequence ID" value="NZ_JAOTIF010000014.1"/>
</dbReference>
<dbReference type="FunFam" id="3.30.450.20:FF:000099">
    <property type="entry name" value="Sensory box sensor histidine kinase"/>
    <property type="match status" value="1"/>
</dbReference>
<dbReference type="InterPro" id="IPR005467">
    <property type="entry name" value="His_kinase_dom"/>
</dbReference>
<evidence type="ECO:0000259" key="6">
    <source>
        <dbReference type="PROSITE" id="PS50109"/>
    </source>
</evidence>
<dbReference type="Pfam" id="PF08447">
    <property type="entry name" value="PAS_3"/>
    <property type="match status" value="2"/>
</dbReference>
<feature type="domain" description="PAS" evidence="7">
    <location>
        <begin position="404"/>
        <end position="474"/>
    </location>
</feature>
<dbReference type="PROSITE" id="PS50113">
    <property type="entry name" value="PAC"/>
    <property type="match status" value="4"/>
</dbReference>
<keyword evidence="4" id="KW-0808">Transferase</keyword>
<dbReference type="NCBIfam" id="TIGR00229">
    <property type="entry name" value="sensory_box"/>
    <property type="match status" value="5"/>
</dbReference>
<dbReference type="GO" id="GO:0016020">
    <property type="term" value="C:membrane"/>
    <property type="evidence" value="ECO:0007669"/>
    <property type="project" value="InterPro"/>
</dbReference>
<sequence>MLSCATSALEIDAEKVNYLSSFHQLPLSCWLVSQKDLKILAANPMAAAVYQYSEADWNGLNFINLFASVTHDQLLVFLQQPSENGQIFFMHKKGGEKLLAKLYVSQKIYQEQRVWQITAVNASTTSISLQKDMTNSIDLYKLYMQSPECTWCYELEIPLPVKSNTAELVSHLEKYAYLIECNYNTAHLLGKNSLSEIIGLRLNRVLDFTRPEVSEIFRSFAQNNYRLSNVELDIKDLNNNNINISSNFFGVIEDGALVRIWGINLNITERKEAEKKIRLLACLVEETFDVLSAMDLDWKLVSWNKGAEKLFKITSKEIIGKNIREFIPDFIYRNTCRDEVRRILNETGFWQGEMSFTRPADKKLITLQAHFKQLTDENGSCAGYVFSATDITEKKESELQLRETENRFVEIADFAPVIIWMTDHQNKLTYVNKAWLQFTGISLKEMKEIGWHNFIHPDDLEAVKHIYAKNIQTIQPINAVYRLMHHSGEYRWIMDKAKPRILQDGTFMGYIGSIVDIHDQKIKEDQLRYQATMLEHISDVIITTNLDHQVLSWNNVAEEVIGIKSDGVKSKLLYQFVNFDSGKTHLQVLAELSTSGTWKGEVSVTNQYNGNKRHFFFTMSYLTNNDGKKIAIMSVGRDITERKKASEKLIQSEQFYRNLIADSANGVLITDVNGTLKFASNAVHSILGYDSEEVLGVNCFAFIHPEDTALAQESFQREVKENPIVKSIEIRLKKRNGEWLWCLVRGHNQLQNSYVKGIVIYFHDNTANKKASDALVESEHRFRTLIRDIQVGVVQLDARSHVLLSNRAIHEMFLVTENEILGKSIYSFAGDVIDEKGEQFAFEDCPVYKATHHKTQVNDVVMGILRPKSGDRIWVMMNADPILDEAGNLLQVICSIKDIGERKKLENKLIAEQISHQKQLTKATIDGQERERREIGKELHDNFGQQLTTIKLFLDMAKSTADDNTNEMISLALKGVSDVINGMRQMSRNIMPPTLGDLGLIDSVFDLIESINRTQAINIEFDFFEFQEIYLSDSKQLMTFRIIQEQLNNIIKHAQAENVTIKLYNNEFETFLEIIDDGKGFDINTVKKGLGLANIRNRAEIFSGTATITSSPGNGCHVIVYVPNKQEQVQ</sequence>
<dbReference type="Pfam" id="PF07730">
    <property type="entry name" value="HisKA_3"/>
    <property type="match status" value="1"/>
</dbReference>
<dbReference type="InterPro" id="IPR035965">
    <property type="entry name" value="PAS-like_dom_sf"/>
</dbReference>
<dbReference type="SMART" id="SM00387">
    <property type="entry name" value="HATPase_c"/>
    <property type="match status" value="1"/>
</dbReference>
<dbReference type="InterPro" id="IPR000700">
    <property type="entry name" value="PAS-assoc_C"/>
</dbReference>
<evidence type="ECO:0000313" key="10">
    <source>
        <dbReference type="Proteomes" id="UP001155483"/>
    </source>
</evidence>
<dbReference type="SMART" id="SM00086">
    <property type="entry name" value="PAC"/>
    <property type="match status" value="5"/>
</dbReference>
<comment type="catalytic activity">
    <reaction evidence="1">
        <text>ATP + protein L-histidine = ADP + protein N-phospho-L-histidine.</text>
        <dbReference type="EC" id="2.7.13.3"/>
    </reaction>
</comment>
<dbReference type="GO" id="GO:0000155">
    <property type="term" value="F:phosphorelay sensor kinase activity"/>
    <property type="evidence" value="ECO:0007669"/>
    <property type="project" value="InterPro"/>
</dbReference>
<comment type="caution">
    <text evidence="9">The sequence shown here is derived from an EMBL/GenBank/DDBJ whole genome shotgun (WGS) entry which is preliminary data.</text>
</comment>
<dbReference type="PANTHER" id="PTHR43304">
    <property type="entry name" value="PHYTOCHROME-LIKE PROTEIN CPH1"/>
    <property type="match status" value="1"/>
</dbReference>
<dbReference type="Proteomes" id="UP001155483">
    <property type="component" value="Unassembled WGS sequence"/>
</dbReference>
<feature type="domain" description="PAS" evidence="7">
    <location>
        <begin position="276"/>
        <end position="327"/>
    </location>
</feature>
<dbReference type="Gene3D" id="1.20.5.1930">
    <property type="match status" value="1"/>
</dbReference>
<evidence type="ECO:0000259" key="8">
    <source>
        <dbReference type="PROSITE" id="PS50113"/>
    </source>
</evidence>
<dbReference type="InterPro" id="IPR001610">
    <property type="entry name" value="PAC"/>
</dbReference>
<evidence type="ECO:0000256" key="2">
    <source>
        <dbReference type="ARBA" id="ARBA00012438"/>
    </source>
</evidence>
<dbReference type="PROSITE" id="PS50112">
    <property type="entry name" value="PAS"/>
    <property type="match status" value="4"/>
</dbReference>
<dbReference type="GO" id="GO:0006355">
    <property type="term" value="P:regulation of DNA-templated transcription"/>
    <property type="evidence" value="ECO:0007669"/>
    <property type="project" value="InterPro"/>
</dbReference>
<dbReference type="InterPro" id="IPR013767">
    <property type="entry name" value="PAS_fold"/>
</dbReference>
<protein>
    <recommendedName>
        <fullName evidence="2">histidine kinase</fullName>
        <ecNumber evidence="2">2.7.13.3</ecNumber>
    </recommendedName>
</protein>
<dbReference type="Gene3D" id="3.30.565.10">
    <property type="entry name" value="Histidine kinase-like ATPase, C-terminal domain"/>
    <property type="match status" value="1"/>
</dbReference>
<dbReference type="GO" id="GO:0046983">
    <property type="term" value="F:protein dimerization activity"/>
    <property type="evidence" value="ECO:0007669"/>
    <property type="project" value="InterPro"/>
</dbReference>
<evidence type="ECO:0000256" key="3">
    <source>
        <dbReference type="ARBA" id="ARBA00022553"/>
    </source>
</evidence>
<dbReference type="SUPFAM" id="SSF55874">
    <property type="entry name" value="ATPase domain of HSP90 chaperone/DNA topoisomerase II/histidine kinase"/>
    <property type="match status" value="1"/>
</dbReference>
<keyword evidence="5" id="KW-0418">Kinase</keyword>
<accession>A0A9X2XXX2</accession>
<dbReference type="Gene3D" id="3.30.450.20">
    <property type="entry name" value="PAS domain"/>
    <property type="match status" value="6"/>
</dbReference>
<dbReference type="Pfam" id="PF13426">
    <property type="entry name" value="PAS_9"/>
    <property type="match status" value="2"/>
</dbReference>
<dbReference type="AlphaFoldDB" id="A0A9X2XXX2"/>
<keyword evidence="10" id="KW-1185">Reference proteome</keyword>
<feature type="domain" description="PAC" evidence="8">
    <location>
        <begin position="350"/>
        <end position="403"/>
    </location>
</feature>
<dbReference type="Pfam" id="PF02518">
    <property type="entry name" value="HATPase_c"/>
    <property type="match status" value="1"/>
</dbReference>
<keyword evidence="3" id="KW-0597">Phosphoprotein</keyword>
<dbReference type="InterPro" id="IPR052162">
    <property type="entry name" value="Sensor_kinase/Photoreceptor"/>
</dbReference>
<dbReference type="PANTHER" id="PTHR43304:SF1">
    <property type="entry name" value="PAC DOMAIN-CONTAINING PROTEIN"/>
    <property type="match status" value="1"/>
</dbReference>
<reference evidence="9" key="2">
    <citation type="submission" date="2023-04" db="EMBL/GenBank/DDBJ databases">
        <title>Paracnuella aquatica gen. nov., sp. nov., a member of the family Chitinophagaceae isolated from a hot spring.</title>
        <authorList>
            <person name="Wang C."/>
        </authorList>
    </citation>
    <scope>NUCLEOTIDE SEQUENCE</scope>
    <source>
        <strain evidence="9">LB-8</strain>
    </source>
</reference>
<dbReference type="Pfam" id="PF00989">
    <property type="entry name" value="PAS"/>
    <property type="match status" value="2"/>
</dbReference>
<evidence type="ECO:0000313" key="9">
    <source>
        <dbReference type="EMBL" id="MCU7550722.1"/>
    </source>
</evidence>
<dbReference type="CDD" id="cd16917">
    <property type="entry name" value="HATPase_UhpB-NarQ-NarX-like"/>
    <property type="match status" value="1"/>
</dbReference>
<feature type="domain" description="Histidine kinase" evidence="6">
    <location>
        <begin position="938"/>
        <end position="1126"/>
    </location>
</feature>
<gene>
    <name evidence="9" type="ORF">OCK74_16510</name>
</gene>
<dbReference type="InterPro" id="IPR013655">
    <property type="entry name" value="PAS_fold_3"/>
</dbReference>